<feature type="domain" description="EF-hand" evidence="2">
    <location>
        <begin position="135"/>
        <end position="170"/>
    </location>
</feature>
<proteinExistence type="predicted"/>
<evidence type="ECO:0000313" key="3">
    <source>
        <dbReference type="EMBL" id="GMI22654.1"/>
    </source>
</evidence>
<keyword evidence="1" id="KW-0106">Calcium</keyword>
<reference evidence="3 4" key="1">
    <citation type="journal article" date="2023" name="Commun. Biol.">
        <title>Genome analysis of Parmales, the sister group of diatoms, reveals the evolutionary specialization of diatoms from phago-mixotrophs to photoautotrophs.</title>
        <authorList>
            <person name="Ban H."/>
            <person name="Sato S."/>
            <person name="Yoshikawa S."/>
            <person name="Yamada K."/>
            <person name="Nakamura Y."/>
            <person name="Ichinomiya M."/>
            <person name="Sato N."/>
            <person name="Blanc-Mathieu R."/>
            <person name="Endo H."/>
            <person name="Kuwata A."/>
            <person name="Ogata H."/>
        </authorList>
    </citation>
    <scope>NUCLEOTIDE SEQUENCE [LARGE SCALE GENOMIC DNA]</scope>
</reference>
<evidence type="ECO:0000313" key="4">
    <source>
        <dbReference type="Proteomes" id="UP001165060"/>
    </source>
</evidence>
<dbReference type="InterPro" id="IPR002048">
    <property type="entry name" value="EF_hand_dom"/>
</dbReference>
<comment type="caution">
    <text evidence="3">The sequence shown here is derived from an EMBL/GenBank/DDBJ whole genome shotgun (WGS) entry which is preliminary data.</text>
</comment>
<sequence length="535" mass="59954">MKEKGGTAFSIIRSTFLNWDADASGEMSKDEVMGALRMLKLNISSAECDALVRYYDLEGDGEMKYQPLVEDITKASPHFLNHPNTARLEREAQESERARVVLDNKPKKVMPRVCELFLQKLRRNLMNIMREKGGTEFSILRTNFLNWDADKSGEIGVREFMGCVNILGLKLSVAEATQIVDYYDLEGDGEMKYEPLVKDVVAGTSHFLVHPPTARAPTPKTPTTDLALVEKQRDEEALFSARPRRCPPNAVVEAFKARLRHKLEMVMRSSGGTIFSICREAFLLWDGDCSGELNVREFLGAIRKMGMDVGVDEAKQIVKFYDVEGDGEMRYQDLVKDVVEGVPHFMTHPNLTGRDTRRDERVELGSASTKEAPEAVKRIEAKIRDAAEVAATKSVTRIGGQDLFYGTCIRFDAGNTGSLSRADLDRALREIRCKLGEVETRHLVGWYDQGARDSVMYKNLVRSVWSVTRGGGTTARGGGTGEKKMNFKSDALTARANRAGVLAEKARIERKIKDIALKEKMLKTKLDTIRQSARR</sequence>
<dbReference type="PROSITE" id="PS50222">
    <property type="entry name" value="EF_HAND_2"/>
    <property type="match status" value="3"/>
</dbReference>
<organism evidence="3 4">
    <name type="scientific">Tetraparma gracilis</name>
    <dbReference type="NCBI Taxonomy" id="2962635"/>
    <lineage>
        <taxon>Eukaryota</taxon>
        <taxon>Sar</taxon>
        <taxon>Stramenopiles</taxon>
        <taxon>Ochrophyta</taxon>
        <taxon>Bolidophyceae</taxon>
        <taxon>Parmales</taxon>
        <taxon>Triparmaceae</taxon>
        <taxon>Tetraparma</taxon>
    </lineage>
</organism>
<dbReference type="InterPro" id="IPR018247">
    <property type="entry name" value="EF_Hand_1_Ca_BS"/>
</dbReference>
<feature type="domain" description="EF-hand" evidence="2">
    <location>
        <begin position="7"/>
        <end position="42"/>
    </location>
</feature>
<dbReference type="InterPro" id="IPR052603">
    <property type="entry name" value="EFCB6"/>
</dbReference>
<dbReference type="PANTHER" id="PTHR20875">
    <property type="entry name" value="EF-HAND CALCIUM-BINDING DOMAIN-CONTAINING PROTEIN 6-RELATED"/>
    <property type="match status" value="1"/>
</dbReference>
<evidence type="ECO:0000256" key="1">
    <source>
        <dbReference type="ARBA" id="ARBA00022837"/>
    </source>
</evidence>
<dbReference type="SMART" id="SM00054">
    <property type="entry name" value="EFh"/>
    <property type="match status" value="4"/>
</dbReference>
<dbReference type="PANTHER" id="PTHR20875:SF0">
    <property type="entry name" value="GH12158P"/>
    <property type="match status" value="1"/>
</dbReference>
<name>A0ABQ6MAS8_9STRA</name>
<dbReference type="Proteomes" id="UP001165060">
    <property type="component" value="Unassembled WGS sequence"/>
</dbReference>
<gene>
    <name evidence="3" type="ORF">TeGR_g8398</name>
</gene>
<keyword evidence="4" id="KW-1185">Reference proteome</keyword>
<accession>A0ABQ6MAS8</accession>
<dbReference type="Pfam" id="PF13833">
    <property type="entry name" value="EF-hand_8"/>
    <property type="match status" value="2"/>
</dbReference>
<dbReference type="SUPFAM" id="SSF47473">
    <property type="entry name" value="EF-hand"/>
    <property type="match status" value="2"/>
</dbReference>
<dbReference type="PROSITE" id="PS00018">
    <property type="entry name" value="EF_HAND_1"/>
    <property type="match status" value="3"/>
</dbReference>
<dbReference type="InterPro" id="IPR011992">
    <property type="entry name" value="EF-hand-dom_pair"/>
</dbReference>
<dbReference type="EMBL" id="BRYB01000096">
    <property type="protein sequence ID" value="GMI22654.1"/>
    <property type="molecule type" value="Genomic_DNA"/>
</dbReference>
<protein>
    <recommendedName>
        <fullName evidence="2">EF-hand domain-containing protein</fullName>
    </recommendedName>
</protein>
<feature type="domain" description="EF-hand" evidence="2">
    <location>
        <begin position="273"/>
        <end position="308"/>
    </location>
</feature>
<dbReference type="Gene3D" id="1.10.238.10">
    <property type="entry name" value="EF-hand"/>
    <property type="match status" value="3"/>
</dbReference>
<evidence type="ECO:0000259" key="2">
    <source>
        <dbReference type="PROSITE" id="PS50222"/>
    </source>
</evidence>